<gene>
    <name evidence="1" type="primary">RvY_03389-1</name>
    <name evidence="1" type="synonym">RvY_03389.1</name>
    <name evidence="1" type="ORF">RvY_03389</name>
</gene>
<dbReference type="Proteomes" id="UP000186922">
    <property type="component" value="Unassembled WGS sequence"/>
</dbReference>
<reference evidence="1 2" key="1">
    <citation type="journal article" date="2016" name="Nat. Commun.">
        <title>Extremotolerant tardigrade genome and improved radiotolerance of human cultured cells by tardigrade-unique protein.</title>
        <authorList>
            <person name="Hashimoto T."/>
            <person name="Horikawa D.D."/>
            <person name="Saito Y."/>
            <person name="Kuwahara H."/>
            <person name="Kozuka-Hata H."/>
            <person name="Shin-I T."/>
            <person name="Minakuchi Y."/>
            <person name="Ohishi K."/>
            <person name="Motoyama A."/>
            <person name="Aizu T."/>
            <person name="Enomoto A."/>
            <person name="Kondo K."/>
            <person name="Tanaka S."/>
            <person name="Hara Y."/>
            <person name="Koshikawa S."/>
            <person name="Sagara H."/>
            <person name="Miura T."/>
            <person name="Yokobori S."/>
            <person name="Miyagawa K."/>
            <person name="Suzuki Y."/>
            <person name="Kubo T."/>
            <person name="Oyama M."/>
            <person name="Kohara Y."/>
            <person name="Fujiyama A."/>
            <person name="Arakawa K."/>
            <person name="Katayama T."/>
            <person name="Toyoda A."/>
            <person name="Kunieda T."/>
        </authorList>
    </citation>
    <scope>NUCLEOTIDE SEQUENCE [LARGE SCALE GENOMIC DNA]</scope>
    <source>
        <strain evidence="1 2">YOKOZUNA-1</strain>
    </source>
</reference>
<keyword evidence="2" id="KW-1185">Reference proteome</keyword>
<accession>A0A1D1UXA0</accession>
<name>A0A1D1UXA0_RAMVA</name>
<organism evidence="1 2">
    <name type="scientific">Ramazzottius varieornatus</name>
    <name type="common">Water bear</name>
    <name type="synonym">Tardigrade</name>
    <dbReference type="NCBI Taxonomy" id="947166"/>
    <lineage>
        <taxon>Eukaryota</taxon>
        <taxon>Metazoa</taxon>
        <taxon>Ecdysozoa</taxon>
        <taxon>Tardigrada</taxon>
        <taxon>Eutardigrada</taxon>
        <taxon>Parachela</taxon>
        <taxon>Hypsibioidea</taxon>
        <taxon>Ramazzottiidae</taxon>
        <taxon>Ramazzottius</taxon>
    </lineage>
</organism>
<protein>
    <submittedName>
        <fullName evidence="1">Uncharacterized protein</fullName>
    </submittedName>
</protein>
<evidence type="ECO:0000313" key="1">
    <source>
        <dbReference type="EMBL" id="GAU91063.1"/>
    </source>
</evidence>
<dbReference type="EMBL" id="BDGG01000002">
    <property type="protein sequence ID" value="GAU91063.1"/>
    <property type="molecule type" value="Genomic_DNA"/>
</dbReference>
<dbReference type="AlphaFoldDB" id="A0A1D1UXA0"/>
<sequence length="112" mass="12184">MTVGIPEIKQAEKKRIMGKFCENSGKGELVRLESPNSVTGKTTAETVKSVMLEHGCCFSCALMITLGLRLDNELDPHAPAEARTTGWTSKPWYTESKTQLVSALTAAKAKLD</sequence>
<comment type="caution">
    <text evidence="1">The sequence shown here is derived from an EMBL/GenBank/DDBJ whole genome shotgun (WGS) entry which is preliminary data.</text>
</comment>
<evidence type="ECO:0000313" key="2">
    <source>
        <dbReference type="Proteomes" id="UP000186922"/>
    </source>
</evidence>
<proteinExistence type="predicted"/>